<protein>
    <submittedName>
        <fullName evidence="1">Uncharacterized protein</fullName>
    </submittedName>
</protein>
<dbReference type="EMBL" id="GAIX01010162">
    <property type="protein sequence ID" value="JAA82398.1"/>
    <property type="molecule type" value="Transcribed_RNA"/>
</dbReference>
<dbReference type="AlphaFoldDB" id="S4P259"/>
<reference evidence="1" key="2">
    <citation type="submission" date="2013-05" db="EMBL/GenBank/DDBJ databases">
        <authorList>
            <person name="Carter J.-M."/>
            <person name="Baker S.C."/>
            <person name="Pink R."/>
            <person name="Carter D.R.F."/>
            <person name="Collins A."/>
            <person name="Tomlin J."/>
            <person name="Gibbs M."/>
            <person name="Breuker C.J."/>
        </authorList>
    </citation>
    <scope>NUCLEOTIDE SEQUENCE</scope>
    <source>
        <tissue evidence="1">Ovary</tissue>
    </source>
</reference>
<sequence>MTDLLTSRECLHGLLDYVERCQRPMGRAARILVRIVSNHLCLLNLLRHRIPLRLHQMSVRSKHPTDQCIQ</sequence>
<evidence type="ECO:0000313" key="1">
    <source>
        <dbReference type="EMBL" id="JAA82398.1"/>
    </source>
</evidence>
<feature type="non-terminal residue" evidence="1">
    <location>
        <position position="70"/>
    </location>
</feature>
<name>S4P259_9NEOP</name>
<reference evidence="1" key="1">
    <citation type="journal article" date="2013" name="BMC Genomics">
        <title>Unscrambling butterfly oogenesis.</title>
        <authorList>
            <person name="Carter J.M."/>
            <person name="Baker S.C."/>
            <person name="Pink R."/>
            <person name="Carter D.R."/>
            <person name="Collins A."/>
            <person name="Tomlin J."/>
            <person name="Gibbs M."/>
            <person name="Breuker C.J."/>
        </authorList>
    </citation>
    <scope>NUCLEOTIDE SEQUENCE</scope>
    <source>
        <tissue evidence="1">Ovary</tissue>
    </source>
</reference>
<proteinExistence type="predicted"/>
<organism evidence="1">
    <name type="scientific">Pararge aegeria</name>
    <name type="common">speckled wood butterfly</name>
    <dbReference type="NCBI Taxonomy" id="116150"/>
    <lineage>
        <taxon>Eukaryota</taxon>
        <taxon>Metazoa</taxon>
        <taxon>Ecdysozoa</taxon>
        <taxon>Arthropoda</taxon>
        <taxon>Hexapoda</taxon>
        <taxon>Insecta</taxon>
        <taxon>Pterygota</taxon>
        <taxon>Neoptera</taxon>
        <taxon>Endopterygota</taxon>
        <taxon>Lepidoptera</taxon>
        <taxon>Glossata</taxon>
        <taxon>Ditrysia</taxon>
        <taxon>Papilionoidea</taxon>
        <taxon>Nymphalidae</taxon>
        <taxon>Satyrinae</taxon>
        <taxon>Satyrini</taxon>
        <taxon>Parargina</taxon>
        <taxon>Pararge</taxon>
    </lineage>
</organism>
<accession>S4P259</accession>